<dbReference type="Proteomes" id="UP000184499">
    <property type="component" value="Unassembled WGS sequence"/>
</dbReference>
<dbReference type="AlphaFoldDB" id="A0A1L9UUS6"/>
<dbReference type="RefSeq" id="XP_067482579.1">
    <property type="nucleotide sequence ID" value="XM_067624394.1"/>
</dbReference>
<evidence type="ECO:0000313" key="1">
    <source>
        <dbReference type="EMBL" id="OJJ75332.1"/>
    </source>
</evidence>
<dbReference type="OMA" id="CKGKLEE"/>
<dbReference type="VEuPathDB" id="FungiDB:ASPBRDRAFT_40618"/>
<keyword evidence="2" id="KW-1185">Reference proteome</keyword>
<dbReference type="OrthoDB" id="4495630at2759"/>
<dbReference type="GeneID" id="93576882"/>
<protein>
    <submittedName>
        <fullName evidence="1">Uncharacterized protein</fullName>
    </submittedName>
</protein>
<sequence length="94" mass="10345">MPPPPPIAPSNNNAGAAIVDETLSEITNAANSIPLRKLLQSHLTVHCGIEKIEAYQKSGDKYKRWMVSYLAQSMAIEMFERLGPALAEELKKIP</sequence>
<proteinExistence type="predicted"/>
<dbReference type="EMBL" id="KV878681">
    <property type="protein sequence ID" value="OJJ75332.1"/>
    <property type="molecule type" value="Genomic_DNA"/>
</dbReference>
<reference evidence="2" key="1">
    <citation type="journal article" date="2017" name="Genome Biol.">
        <title>Comparative genomics reveals high biological diversity and specific adaptations in the industrially and medically important fungal genus Aspergillus.</title>
        <authorList>
            <person name="de Vries R.P."/>
            <person name="Riley R."/>
            <person name="Wiebenga A."/>
            <person name="Aguilar-Osorio G."/>
            <person name="Amillis S."/>
            <person name="Uchima C.A."/>
            <person name="Anderluh G."/>
            <person name="Asadollahi M."/>
            <person name="Askin M."/>
            <person name="Barry K."/>
            <person name="Battaglia E."/>
            <person name="Bayram O."/>
            <person name="Benocci T."/>
            <person name="Braus-Stromeyer S.A."/>
            <person name="Caldana C."/>
            <person name="Canovas D."/>
            <person name="Cerqueira G.C."/>
            <person name="Chen F."/>
            <person name="Chen W."/>
            <person name="Choi C."/>
            <person name="Clum A."/>
            <person name="Dos Santos R.A."/>
            <person name="Damasio A.R."/>
            <person name="Diallinas G."/>
            <person name="Emri T."/>
            <person name="Fekete E."/>
            <person name="Flipphi M."/>
            <person name="Freyberg S."/>
            <person name="Gallo A."/>
            <person name="Gournas C."/>
            <person name="Habgood R."/>
            <person name="Hainaut M."/>
            <person name="Harispe M.L."/>
            <person name="Henrissat B."/>
            <person name="Hilden K.S."/>
            <person name="Hope R."/>
            <person name="Hossain A."/>
            <person name="Karabika E."/>
            <person name="Karaffa L."/>
            <person name="Karanyi Z."/>
            <person name="Krasevec N."/>
            <person name="Kuo A."/>
            <person name="Kusch H."/>
            <person name="LaButti K."/>
            <person name="Lagendijk E.L."/>
            <person name="Lapidus A."/>
            <person name="Levasseur A."/>
            <person name="Lindquist E."/>
            <person name="Lipzen A."/>
            <person name="Logrieco A.F."/>
            <person name="MacCabe A."/>
            <person name="Maekelae M.R."/>
            <person name="Malavazi I."/>
            <person name="Melin P."/>
            <person name="Meyer V."/>
            <person name="Mielnichuk N."/>
            <person name="Miskei M."/>
            <person name="Molnar A.P."/>
            <person name="Mule G."/>
            <person name="Ngan C.Y."/>
            <person name="Orejas M."/>
            <person name="Orosz E."/>
            <person name="Ouedraogo J.P."/>
            <person name="Overkamp K.M."/>
            <person name="Park H.-S."/>
            <person name="Perrone G."/>
            <person name="Piumi F."/>
            <person name="Punt P.J."/>
            <person name="Ram A.F."/>
            <person name="Ramon A."/>
            <person name="Rauscher S."/>
            <person name="Record E."/>
            <person name="Riano-Pachon D.M."/>
            <person name="Robert V."/>
            <person name="Roehrig J."/>
            <person name="Ruller R."/>
            <person name="Salamov A."/>
            <person name="Salih N.S."/>
            <person name="Samson R.A."/>
            <person name="Sandor E."/>
            <person name="Sanguinetti M."/>
            <person name="Schuetze T."/>
            <person name="Sepcic K."/>
            <person name="Shelest E."/>
            <person name="Sherlock G."/>
            <person name="Sophianopoulou V."/>
            <person name="Squina F.M."/>
            <person name="Sun H."/>
            <person name="Susca A."/>
            <person name="Todd R.B."/>
            <person name="Tsang A."/>
            <person name="Unkles S.E."/>
            <person name="van de Wiele N."/>
            <person name="van Rossen-Uffink D."/>
            <person name="Oliveira J.V."/>
            <person name="Vesth T.C."/>
            <person name="Visser J."/>
            <person name="Yu J.-H."/>
            <person name="Zhou M."/>
            <person name="Andersen M.R."/>
            <person name="Archer D.B."/>
            <person name="Baker S.E."/>
            <person name="Benoit I."/>
            <person name="Brakhage A.A."/>
            <person name="Braus G.H."/>
            <person name="Fischer R."/>
            <person name="Frisvad J.C."/>
            <person name="Goldman G.H."/>
            <person name="Houbraken J."/>
            <person name="Oakley B."/>
            <person name="Pocsi I."/>
            <person name="Scazzocchio C."/>
            <person name="Seiboth B."/>
            <person name="vanKuyk P.A."/>
            <person name="Wortman J."/>
            <person name="Dyer P.S."/>
            <person name="Grigoriev I.V."/>
        </authorList>
    </citation>
    <scope>NUCLEOTIDE SEQUENCE [LARGE SCALE GENOMIC DNA]</scope>
    <source>
        <strain evidence="2">CBS 101740 / IMI 381727 / IBT 21946</strain>
    </source>
</reference>
<organism evidence="1 2">
    <name type="scientific">Aspergillus brasiliensis (strain CBS 101740 / IMI 381727 / IBT 21946)</name>
    <dbReference type="NCBI Taxonomy" id="767769"/>
    <lineage>
        <taxon>Eukaryota</taxon>
        <taxon>Fungi</taxon>
        <taxon>Dikarya</taxon>
        <taxon>Ascomycota</taxon>
        <taxon>Pezizomycotina</taxon>
        <taxon>Eurotiomycetes</taxon>
        <taxon>Eurotiomycetidae</taxon>
        <taxon>Eurotiales</taxon>
        <taxon>Aspergillaceae</taxon>
        <taxon>Aspergillus</taxon>
        <taxon>Aspergillus subgen. Circumdati</taxon>
    </lineage>
</organism>
<gene>
    <name evidence="1" type="ORF">ASPBRDRAFT_40618</name>
</gene>
<evidence type="ECO:0000313" key="2">
    <source>
        <dbReference type="Proteomes" id="UP000184499"/>
    </source>
</evidence>
<accession>A0A1L9UUS6</accession>
<name>A0A1L9UUS6_ASPBC</name>